<proteinExistence type="predicted"/>
<accession>A0A9W8KYE6</accession>
<dbReference type="InterPro" id="IPR025124">
    <property type="entry name" value="Gag1-like_clamp"/>
</dbReference>
<sequence>MAFELSANTSIGLEHWLEQNRRWREAKAPSSGDQLVKNQNTAKRKRPIGTLMYNHVFRKLVMEKRPLKEPLPLAEAIPILIHGWKQAGVWPADPQPPLPAK</sequence>
<reference evidence="2" key="1">
    <citation type="submission" date="2022-07" db="EMBL/GenBank/DDBJ databases">
        <title>Phylogenomic reconstructions and comparative analyses of Kickxellomycotina fungi.</title>
        <authorList>
            <person name="Reynolds N.K."/>
            <person name="Stajich J.E."/>
            <person name="Barry K."/>
            <person name="Grigoriev I.V."/>
            <person name="Crous P."/>
            <person name="Smith M.E."/>
        </authorList>
    </citation>
    <scope>NUCLEOTIDE SEQUENCE</scope>
    <source>
        <strain evidence="2">NRRL 3115</strain>
    </source>
</reference>
<dbReference type="AlphaFoldDB" id="A0A9W8KYE6"/>
<evidence type="ECO:0000313" key="2">
    <source>
        <dbReference type="EMBL" id="KAJ2678210.1"/>
    </source>
</evidence>
<evidence type="ECO:0000313" key="3">
    <source>
        <dbReference type="Proteomes" id="UP001151518"/>
    </source>
</evidence>
<protein>
    <recommendedName>
        <fullName evidence="1">Gag1-like clamp domain-containing protein</fullName>
    </recommendedName>
</protein>
<name>A0A9W8KYE6_9FUNG</name>
<evidence type="ECO:0000259" key="1">
    <source>
        <dbReference type="Pfam" id="PF13259"/>
    </source>
</evidence>
<organism evidence="2 3">
    <name type="scientific">Coemansia spiralis</name>
    <dbReference type="NCBI Taxonomy" id="417178"/>
    <lineage>
        <taxon>Eukaryota</taxon>
        <taxon>Fungi</taxon>
        <taxon>Fungi incertae sedis</taxon>
        <taxon>Zoopagomycota</taxon>
        <taxon>Kickxellomycotina</taxon>
        <taxon>Kickxellomycetes</taxon>
        <taxon>Kickxellales</taxon>
        <taxon>Kickxellaceae</taxon>
        <taxon>Coemansia</taxon>
    </lineage>
</organism>
<dbReference type="Proteomes" id="UP001151518">
    <property type="component" value="Unassembled WGS sequence"/>
</dbReference>
<dbReference type="Pfam" id="PF13259">
    <property type="entry name" value="clamp_Gag1-like"/>
    <property type="match status" value="1"/>
</dbReference>
<dbReference type="OrthoDB" id="5576875at2759"/>
<feature type="domain" description="Gag1-like clamp" evidence="1">
    <location>
        <begin position="12"/>
        <end position="91"/>
    </location>
</feature>
<dbReference type="EMBL" id="JANBTW010000023">
    <property type="protein sequence ID" value="KAJ2678210.1"/>
    <property type="molecule type" value="Genomic_DNA"/>
</dbReference>
<gene>
    <name evidence="2" type="ORF">GGI25_002561</name>
</gene>
<comment type="caution">
    <text evidence="2">The sequence shown here is derived from an EMBL/GenBank/DDBJ whole genome shotgun (WGS) entry which is preliminary data.</text>
</comment>